<dbReference type="InterPro" id="IPR008271">
    <property type="entry name" value="Ser/Thr_kinase_AS"/>
</dbReference>
<comment type="subcellular location">
    <subcellularLocation>
        <location evidence="1">Membrane</location>
        <topology evidence="1">Single-pass type I membrane protein</topology>
    </subcellularLocation>
</comment>
<evidence type="ECO:0000256" key="5">
    <source>
        <dbReference type="ARBA" id="ARBA00022729"/>
    </source>
</evidence>
<keyword evidence="2" id="KW-0723">Serine/threonine-protein kinase</keyword>
<keyword evidence="7" id="KW-0418">Kinase</keyword>
<feature type="signal peptide" evidence="12">
    <location>
        <begin position="1"/>
        <end position="30"/>
    </location>
</feature>
<evidence type="ECO:0000259" key="13">
    <source>
        <dbReference type="PROSITE" id="PS50011"/>
    </source>
</evidence>
<feature type="chain" id="PRO_5015664070" description="Protein kinase domain-containing protein" evidence="12">
    <location>
        <begin position="31"/>
        <end position="705"/>
    </location>
</feature>
<accession>A0A2S3HLW7</accession>
<dbReference type="EMBL" id="CM008049">
    <property type="protein sequence ID" value="PAN25880.1"/>
    <property type="molecule type" value="Genomic_DNA"/>
</dbReference>
<evidence type="ECO:0000256" key="12">
    <source>
        <dbReference type="SAM" id="SignalP"/>
    </source>
</evidence>
<dbReference type="InterPro" id="IPR045274">
    <property type="entry name" value="WAK-like"/>
</dbReference>
<dbReference type="InterPro" id="IPR000719">
    <property type="entry name" value="Prot_kinase_dom"/>
</dbReference>
<organism evidence="14">
    <name type="scientific">Panicum hallii</name>
    <dbReference type="NCBI Taxonomy" id="206008"/>
    <lineage>
        <taxon>Eukaryota</taxon>
        <taxon>Viridiplantae</taxon>
        <taxon>Streptophyta</taxon>
        <taxon>Embryophyta</taxon>
        <taxon>Tracheophyta</taxon>
        <taxon>Spermatophyta</taxon>
        <taxon>Magnoliopsida</taxon>
        <taxon>Liliopsida</taxon>
        <taxon>Poales</taxon>
        <taxon>Poaceae</taxon>
        <taxon>PACMAD clade</taxon>
        <taxon>Panicoideae</taxon>
        <taxon>Panicodae</taxon>
        <taxon>Paniceae</taxon>
        <taxon>Panicinae</taxon>
        <taxon>Panicum</taxon>
        <taxon>Panicum sect. Panicum</taxon>
    </lineage>
</organism>
<proteinExistence type="predicted"/>
<evidence type="ECO:0000256" key="6">
    <source>
        <dbReference type="ARBA" id="ARBA00022741"/>
    </source>
</evidence>
<keyword evidence="8" id="KW-0067">ATP-binding</keyword>
<dbReference type="InterPro" id="IPR011009">
    <property type="entry name" value="Kinase-like_dom_sf"/>
</dbReference>
<reference evidence="14" key="1">
    <citation type="submission" date="2018-04" db="EMBL/GenBank/DDBJ databases">
        <title>WGS assembly of Panicum hallii.</title>
        <authorList>
            <person name="Lovell J."/>
            <person name="Jenkins J."/>
            <person name="Lowry D."/>
            <person name="Mamidi S."/>
            <person name="Sreedasyam A."/>
            <person name="Weng X."/>
            <person name="Barry K."/>
            <person name="Bonette J."/>
            <person name="Campitelli B."/>
            <person name="Daum C."/>
            <person name="Gordon S."/>
            <person name="Gould B."/>
            <person name="Lipzen A."/>
            <person name="Macqueen A."/>
            <person name="Palacio-Mejia J."/>
            <person name="Plott C."/>
            <person name="Shakirov E."/>
            <person name="Shu S."/>
            <person name="Yoshinaga Y."/>
            <person name="Zane M."/>
            <person name="Rokhsar D."/>
            <person name="Grimwood J."/>
            <person name="Schmutz J."/>
            <person name="Juenger T."/>
        </authorList>
    </citation>
    <scope>NUCLEOTIDE SEQUENCE [LARGE SCALE GENOMIC DNA]</scope>
    <source>
        <strain evidence="14">FIL2</strain>
    </source>
</reference>
<dbReference type="SUPFAM" id="SSF56112">
    <property type="entry name" value="Protein kinase-like (PK-like)"/>
    <property type="match status" value="1"/>
</dbReference>
<dbReference type="SMART" id="SM00220">
    <property type="entry name" value="S_TKc"/>
    <property type="match status" value="1"/>
</dbReference>
<evidence type="ECO:0000256" key="8">
    <source>
        <dbReference type="ARBA" id="ARBA00022840"/>
    </source>
</evidence>
<feature type="domain" description="Protein kinase" evidence="13">
    <location>
        <begin position="382"/>
        <end position="648"/>
    </location>
</feature>
<dbReference type="FunFam" id="3.30.200.20:FF:000043">
    <property type="entry name" value="Wall-associated receptor kinase 2"/>
    <property type="match status" value="1"/>
</dbReference>
<dbReference type="PROSITE" id="PS50011">
    <property type="entry name" value="PROTEIN_KINASE_DOM"/>
    <property type="match status" value="1"/>
</dbReference>
<evidence type="ECO:0000256" key="4">
    <source>
        <dbReference type="ARBA" id="ARBA00022692"/>
    </source>
</evidence>
<dbReference type="GO" id="GO:0007166">
    <property type="term" value="P:cell surface receptor signaling pathway"/>
    <property type="evidence" value="ECO:0007669"/>
    <property type="project" value="InterPro"/>
</dbReference>
<dbReference type="Gene3D" id="3.30.200.20">
    <property type="entry name" value="Phosphorylase Kinase, domain 1"/>
    <property type="match status" value="1"/>
</dbReference>
<feature type="transmembrane region" description="Helical" evidence="11">
    <location>
        <begin position="312"/>
        <end position="332"/>
    </location>
</feature>
<evidence type="ECO:0000313" key="14">
    <source>
        <dbReference type="EMBL" id="PAN25880.1"/>
    </source>
</evidence>
<evidence type="ECO:0000256" key="7">
    <source>
        <dbReference type="ARBA" id="ARBA00022777"/>
    </source>
</evidence>
<dbReference type="PANTHER" id="PTHR27005">
    <property type="entry name" value="WALL-ASSOCIATED RECEPTOR KINASE-LIKE 21"/>
    <property type="match status" value="1"/>
</dbReference>
<keyword evidence="10 11" id="KW-0472">Membrane</keyword>
<dbReference type="GO" id="GO:0005524">
    <property type="term" value="F:ATP binding"/>
    <property type="evidence" value="ECO:0007669"/>
    <property type="project" value="UniProtKB-KW"/>
</dbReference>
<dbReference type="Pfam" id="PF00069">
    <property type="entry name" value="Pkinase"/>
    <property type="match status" value="1"/>
</dbReference>
<dbReference type="Proteomes" id="UP000243499">
    <property type="component" value="Chromosome 4"/>
</dbReference>
<dbReference type="FunFam" id="1.10.510.10:FF:000084">
    <property type="entry name" value="Wall-associated receptor kinase 2"/>
    <property type="match status" value="1"/>
</dbReference>
<evidence type="ECO:0000256" key="1">
    <source>
        <dbReference type="ARBA" id="ARBA00004479"/>
    </source>
</evidence>
<evidence type="ECO:0000256" key="2">
    <source>
        <dbReference type="ARBA" id="ARBA00022527"/>
    </source>
</evidence>
<keyword evidence="5 12" id="KW-0732">Signal</keyword>
<protein>
    <recommendedName>
        <fullName evidence="13">Protein kinase domain-containing protein</fullName>
    </recommendedName>
</protein>
<dbReference type="GO" id="GO:0005886">
    <property type="term" value="C:plasma membrane"/>
    <property type="evidence" value="ECO:0007669"/>
    <property type="project" value="TreeGrafter"/>
</dbReference>
<keyword evidence="4 11" id="KW-0812">Transmembrane</keyword>
<evidence type="ECO:0000256" key="9">
    <source>
        <dbReference type="ARBA" id="ARBA00022989"/>
    </source>
</evidence>
<evidence type="ECO:0000256" key="11">
    <source>
        <dbReference type="SAM" id="Phobius"/>
    </source>
</evidence>
<keyword evidence="3" id="KW-0808">Transferase</keyword>
<keyword evidence="6" id="KW-0547">Nucleotide-binding</keyword>
<dbReference type="PROSITE" id="PS00108">
    <property type="entry name" value="PROTEIN_KINASE_ST"/>
    <property type="match status" value="1"/>
</dbReference>
<sequence length="705" mass="77351">MASPLCAGKKKLLLLMAASLILQHSSPAAADGAGAGNSSIAKPGCPYKYNVPILNTSGTPLLEINLTFGEARIQNNIPQACNITKLDMLMGAPVPVQRFFMVSRTRNIFTAVGCSTVALIAGDIETPIGENGGFSFYTISACGSFCAEDTIDSTSTDCSGRGCCQTAIPRNLKSFFPVFLNNSLIRAQNFSPCSYAFIAETGWFSFDPSYVTSQNLQNQFGFGPPLVLDWVVGNGSCEAASWKTGPSYPCADANSECVDVPSGPGYRCNCSTGYEGNPYLAGGCRAGTQSKDPKSSPCTPIPDTNKQPQVKVVIGISICFLFLIVCIFSLLIEYQKRKLAKEKEKFFRQNGGHILYQKILSRKIDTVIIFTIEDLKKATDNFDRSKELGTGGRGTVYKGVLGDNKVVAVKRSKIMNLTQTEEFVQEIIILSQINHKNNVIRLLGCCLEVEVPILVYEFIPNGTLFQLIHENNGGPPVSLEDRLRIAQESAEALEYLHLSINQPIVHGDVKSLNILLDNNYKAKVIDFGASRMLPRDAVQFMTMVQGTLGYLDPEYLQERKLTEKSDVYSFGVVLLELIARKTAIYFERPEEGKNLASSFLEAMKGNRVDELFQEVVELASWCLCLKGDERPSMIQVADKLKAVRSTWRDILLQKHEESQRLAERLGADSVCDLSPSMYWTAGMLGVDIETPHVDHAGTIATSRIG</sequence>
<dbReference type="AlphaFoldDB" id="A0A2S3HLW7"/>
<dbReference type="Gene3D" id="1.10.510.10">
    <property type="entry name" value="Transferase(Phosphotransferase) domain 1"/>
    <property type="match status" value="1"/>
</dbReference>
<name>A0A2S3HLW7_9POAL</name>
<gene>
    <name evidence="14" type="ORF">PAHAL_4G331300</name>
</gene>
<keyword evidence="9 11" id="KW-1133">Transmembrane helix</keyword>
<dbReference type="GO" id="GO:0004674">
    <property type="term" value="F:protein serine/threonine kinase activity"/>
    <property type="evidence" value="ECO:0007669"/>
    <property type="project" value="UniProtKB-KW"/>
</dbReference>
<evidence type="ECO:0000256" key="3">
    <source>
        <dbReference type="ARBA" id="ARBA00022679"/>
    </source>
</evidence>
<evidence type="ECO:0000256" key="10">
    <source>
        <dbReference type="ARBA" id="ARBA00023136"/>
    </source>
</evidence>
<dbReference type="PANTHER" id="PTHR27005:SF503">
    <property type="entry name" value="OS06G0142500 PROTEIN"/>
    <property type="match status" value="1"/>
</dbReference>
<dbReference type="Gramene" id="PAN25880">
    <property type="protein sequence ID" value="PAN25880"/>
    <property type="gene ID" value="PAHAL_4G331300"/>
</dbReference>